<dbReference type="AlphaFoldDB" id="A0A1M6QEZ6"/>
<sequence length="182" mass="21983">MLTSQREIVKFISEKSKRVFPNMNCWIMRSFDKRFSFYIFTYTCENSNQLVENYNLINNDIAVFFQTGLEIDVEKWNIYLFCFVKEEVNKDLKYKIEQNKYSTRKIVIDKQANINDEVIKRAIEQKLFVINIKHERCDKSIKSLHDILMEKDRALYGFFFEYFNAETKNKPEILKSYLKGLE</sequence>
<dbReference type="EMBL" id="FRAR01000008">
    <property type="protein sequence ID" value="SHK18839.1"/>
    <property type="molecule type" value="Genomic_DNA"/>
</dbReference>
<organism evidence="1 2">
    <name type="scientific">Desulforamulus aeronauticus DSM 10349</name>
    <dbReference type="NCBI Taxonomy" id="1121421"/>
    <lineage>
        <taxon>Bacteria</taxon>
        <taxon>Bacillati</taxon>
        <taxon>Bacillota</taxon>
        <taxon>Clostridia</taxon>
        <taxon>Eubacteriales</taxon>
        <taxon>Peptococcaceae</taxon>
        <taxon>Desulforamulus</taxon>
    </lineage>
</organism>
<keyword evidence="2" id="KW-1185">Reference proteome</keyword>
<name>A0A1M6QEZ6_9FIRM</name>
<evidence type="ECO:0000313" key="1">
    <source>
        <dbReference type="EMBL" id="SHK18839.1"/>
    </source>
</evidence>
<dbReference type="OrthoDB" id="2083773at2"/>
<gene>
    <name evidence="1" type="ORF">SAMN02745123_01010</name>
</gene>
<dbReference type="Pfam" id="PF20289">
    <property type="entry name" value="MComp1"/>
    <property type="match status" value="1"/>
</dbReference>
<protein>
    <submittedName>
        <fullName evidence="1">Uncharacterized protein</fullName>
    </submittedName>
</protein>
<dbReference type="RefSeq" id="WP_072911419.1">
    <property type="nucleotide sequence ID" value="NZ_FRAR01000008.1"/>
</dbReference>
<dbReference type="InterPro" id="IPR046905">
    <property type="entry name" value="ABC-3C_MC1"/>
</dbReference>
<evidence type="ECO:0000313" key="2">
    <source>
        <dbReference type="Proteomes" id="UP000183997"/>
    </source>
</evidence>
<dbReference type="STRING" id="1121421.SAMN02745123_01010"/>
<reference evidence="2" key="1">
    <citation type="submission" date="2016-11" db="EMBL/GenBank/DDBJ databases">
        <authorList>
            <person name="Varghese N."/>
            <person name="Submissions S."/>
        </authorList>
    </citation>
    <scope>NUCLEOTIDE SEQUENCE [LARGE SCALE GENOMIC DNA]</scope>
    <source>
        <strain evidence="2">DSM 10349</strain>
    </source>
</reference>
<dbReference type="Proteomes" id="UP000183997">
    <property type="component" value="Unassembled WGS sequence"/>
</dbReference>
<accession>A0A1M6QEZ6</accession>
<proteinExistence type="predicted"/>